<comment type="caution">
    <text evidence="8">The sequence shown here is derived from an EMBL/GenBank/DDBJ whole genome shotgun (WGS) entry which is preliminary data.</text>
</comment>
<keyword evidence="5" id="KW-0234">DNA repair</keyword>
<evidence type="ECO:0000256" key="6">
    <source>
        <dbReference type="ARBA" id="ARBA00049348"/>
    </source>
</evidence>
<comment type="catalytic activity">
    <reaction evidence="6">
        <text>a 6-O-methyl-2'-deoxyguanosine in DNA + L-cysteinyl-[protein] = S-methyl-L-cysteinyl-[protein] + a 2'-deoxyguanosine in DNA</text>
        <dbReference type="Rhea" id="RHEA:24000"/>
        <dbReference type="Rhea" id="RHEA-COMP:10131"/>
        <dbReference type="Rhea" id="RHEA-COMP:10132"/>
        <dbReference type="Rhea" id="RHEA-COMP:11367"/>
        <dbReference type="Rhea" id="RHEA-COMP:11368"/>
        <dbReference type="ChEBI" id="CHEBI:29950"/>
        <dbReference type="ChEBI" id="CHEBI:82612"/>
        <dbReference type="ChEBI" id="CHEBI:85445"/>
        <dbReference type="ChEBI" id="CHEBI:85448"/>
        <dbReference type="EC" id="2.1.1.63"/>
    </reaction>
</comment>
<dbReference type="PANTHER" id="PTHR10815:SF13">
    <property type="entry name" value="METHYLATED-DNA--PROTEIN-CYSTEINE METHYLTRANSFERASE"/>
    <property type="match status" value="1"/>
</dbReference>
<dbReference type="InterPro" id="IPR001497">
    <property type="entry name" value="MethylDNA_cys_MeTrfase_AS"/>
</dbReference>
<evidence type="ECO:0000313" key="8">
    <source>
        <dbReference type="EMBL" id="PIP87251.1"/>
    </source>
</evidence>
<protein>
    <submittedName>
        <fullName evidence="8">6-O-methylguanine DNA methyltransferase</fullName>
    </submittedName>
</protein>
<evidence type="ECO:0000256" key="5">
    <source>
        <dbReference type="ARBA" id="ARBA00023204"/>
    </source>
</evidence>
<dbReference type="Proteomes" id="UP000231143">
    <property type="component" value="Unassembled WGS sequence"/>
</dbReference>
<evidence type="ECO:0000256" key="3">
    <source>
        <dbReference type="ARBA" id="ARBA00022679"/>
    </source>
</evidence>
<keyword evidence="4" id="KW-0227">DNA damage</keyword>
<evidence type="ECO:0000256" key="1">
    <source>
        <dbReference type="ARBA" id="ARBA00001286"/>
    </source>
</evidence>
<dbReference type="InterPro" id="IPR036388">
    <property type="entry name" value="WH-like_DNA-bd_sf"/>
</dbReference>
<dbReference type="SUPFAM" id="SSF46767">
    <property type="entry name" value="Methylated DNA-protein cysteine methyltransferase, C-terminal domain"/>
    <property type="match status" value="1"/>
</dbReference>
<dbReference type="GO" id="GO:0032259">
    <property type="term" value="P:methylation"/>
    <property type="evidence" value="ECO:0007669"/>
    <property type="project" value="UniProtKB-KW"/>
</dbReference>
<dbReference type="InterPro" id="IPR014048">
    <property type="entry name" value="MethylDNA_cys_MeTrfase_DNA-bd"/>
</dbReference>
<evidence type="ECO:0000256" key="2">
    <source>
        <dbReference type="ARBA" id="ARBA00022603"/>
    </source>
</evidence>
<dbReference type="EMBL" id="PCTT01000014">
    <property type="protein sequence ID" value="PIP87251.1"/>
    <property type="molecule type" value="Genomic_DNA"/>
</dbReference>
<keyword evidence="3 8" id="KW-0808">Transferase</keyword>
<dbReference type="CDD" id="cd06445">
    <property type="entry name" value="ATase"/>
    <property type="match status" value="1"/>
</dbReference>
<dbReference type="GO" id="GO:0006281">
    <property type="term" value="P:DNA repair"/>
    <property type="evidence" value="ECO:0007669"/>
    <property type="project" value="UniProtKB-KW"/>
</dbReference>
<dbReference type="InterPro" id="IPR036217">
    <property type="entry name" value="MethylDNA_cys_MeTrfase_DNAb"/>
</dbReference>
<reference evidence="8 9" key="1">
    <citation type="submission" date="2017-09" db="EMBL/GenBank/DDBJ databases">
        <title>Depth-based differentiation of microbial function through sediment-hosted aquifers and enrichment of novel symbionts in the deep terrestrial subsurface.</title>
        <authorList>
            <person name="Probst A.J."/>
            <person name="Ladd B."/>
            <person name="Jarett J.K."/>
            <person name="Geller-Mcgrath D.E."/>
            <person name="Sieber C.M."/>
            <person name="Emerson J.B."/>
            <person name="Anantharaman K."/>
            <person name="Thomas B.C."/>
            <person name="Malmstrom R."/>
            <person name="Stieglmeier M."/>
            <person name="Klingl A."/>
            <person name="Woyke T."/>
            <person name="Ryan C.M."/>
            <person name="Banfield J.F."/>
        </authorList>
    </citation>
    <scope>NUCLEOTIDE SEQUENCE [LARGE SCALE GENOMIC DNA]</scope>
    <source>
        <strain evidence="8">CG22_combo_CG10-13_8_21_14_all_36_13</strain>
    </source>
</reference>
<name>A0A2H0DZ38_9BACT</name>
<proteinExistence type="predicted"/>
<gene>
    <name evidence="8" type="ORF">COW81_01175</name>
</gene>
<dbReference type="PANTHER" id="PTHR10815">
    <property type="entry name" value="METHYLATED-DNA--PROTEIN-CYSTEINE METHYLTRANSFERASE"/>
    <property type="match status" value="1"/>
</dbReference>
<evidence type="ECO:0000313" key="9">
    <source>
        <dbReference type="Proteomes" id="UP000231143"/>
    </source>
</evidence>
<keyword evidence="2 8" id="KW-0489">Methyltransferase</keyword>
<dbReference type="PROSITE" id="PS00374">
    <property type="entry name" value="MGMT"/>
    <property type="match status" value="1"/>
</dbReference>
<dbReference type="Gene3D" id="1.10.10.10">
    <property type="entry name" value="Winged helix-like DNA-binding domain superfamily/Winged helix DNA-binding domain"/>
    <property type="match status" value="1"/>
</dbReference>
<dbReference type="NCBIfam" id="TIGR00589">
    <property type="entry name" value="ogt"/>
    <property type="match status" value="1"/>
</dbReference>
<dbReference type="AlphaFoldDB" id="A0A2H0DZ38"/>
<evidence type="ECO:0000259" key="7">
    <source>
        <dbReference type="Pfam" id="PF01035"/>
    </source>
</evidence>
<evidence type="ECO:0000256" key="4">
    <source>
        <dbReference type="ARBA" id="ARBA00022763"/>
    </source>
</evidence>
<dbReference type="Pfam" id="PF01035">
    <property type="entry name" value="DNA_binding_1"/>
    <property type="match status" value="1"/>
</dbReference>
<dbReference type="GO" id="GO:0003908">
    <property type="term" value="F:methylated-DNA-[protein]-cysteine S-methyltransferase activity"/>
    <property type="evidence" value="ECO:0007669"/>
    <property type="project" value="UniProtKB-EC"/>
</dbReference>
<accession>A0A2H0DZ38</accession>
<comment type="catalytic activity">
    <reaction evidence="1">
        <text>a 4-O-methyl-thymidine in DNA + L-cysteinyl-[protein] = a thymidine in DNA + S-methyl-L-cysteinyl-[protein]</text>
        <dbReference type="Rhea" id="RHEA:53428"/>
        <dbReference type="Rhea" id="RHEA-COMP:10131"/>
        <dbReference type="Rhea" id="RHEA-COMP:10132"/>
        <dbReference type="Rhea" id="RHEA-COMP:13555"/>
        <dbReference type="Rhea" id="RHEA-COMP:13556"/>
        <dbReference type="ChEBI" id="CHEBI:29950"/>
        <dbReference type="ChEBI" id="CHEBI:82612"/>
        <dbReference type="ChEBI" id="CHEBI:137386"/>
        <dbReference type="ChEBI" id="CHEBI:137387"/>
        <dbReference type="EC" id="2.1.1.63"/>
    </reaction>
</comment>
<feature type="domain" description="Methylated-DNA-[protein]-cysteine S-methyltransferase DNA binding" evidence="7">
    <location>
        <begin position="3"/>
        <end position="81"/>
    </location>
</feature>
<organism evidence="8 9">
    <name type="scientific">Candidatus Campbellbacteria bacterium CG22_combo_CG10-13_8_21_14_all_36_13</name>
    <dbReference type="NCBI Taxonomy" id="1974529"/>
    <lineage>
        <taxon>Bacteria</taxon>
        <taxon>Candidatus Campbelliibacteriota</taxon>
    </lineage>
</organism>
<sequence length="84" mass="9272">MINFKDKVIKVVKDIPKGQTLSYKEVATRAGNPNAYRAVGTIMSRNADNNVPCHRVIKSDGSLGKYNGLRGDKKRLLALEKNGK</sequence>